<dbReference type="AlphaFoldDB" id="A0A8H7BII7"/>
<dbReference type="PANTHER" id="PTHR23506">
    <property type="entry name" value="GH10249P"/>
    <property type="match status" value="1"/>
</dbReference>
<dbReference type="InterPro" id="IPR050930">
    <property type="entry name" value="MFS_Vesicular_Transporter"/>
</dbReference>
<comment type="similarity">
    <text evidence="2">Belongs to the major facilitator superfamily. Vesicular transporter family.</text>
</comment>
<keyword evidence="6 8" id="KW-0472">Membrane</keyword>
<feature type="compositionally biased region" description="Polar residues" evidence="7">
    <location>
        <begin position="9"/>
        <end position="19"/>
    </location>
</feature>
<keyword evidence="11" id="KW-1185">Reference proteome</keyword>
<feature type="transmembrane region" description="Helical" evidence="8">
    <location>
        <begin position="328"/>
        <end position="348"/>
    </location>
</feature>
<feature type="transmembrane region" description="Helical" evidence="8">
    <location>
        <begin position="369"/>
        <end position="391"/>
    </location>
</feature>
<dbReference type="InterPro" id="IPR001958">
    <property type="entry name" value="Tet-R_TetA/multi-R_MdtG-like"/>
</dbReference>
<evidence type="ECO:0000256" key="6">
    <source>
        <dbReference type="ARBA" id="ARBA00023136"/>
    </source>
</evidence>
<accession>A0A8H7BII7</accession>
<gene>
    <name evidence="10" type="ORF">EC973_002297</name>
</gene>
<dbReference type="InterPro" id="IPR011701">
    <property type="entry name" value="MFS"/>
</dbReference>
<evidence type="ECO:0000256" key="5">
    <source>
        <dbReference type="ARBA" id="ARBA00022989"/>
    </source>
</evidence>
<dbReference type="CDD" id="cd17325">
    <property type="entry name" value="MFS_MdtG_SLC18_like"/>
    <property type="match status" value="1"/>
</dbReference>
<evidence type="ECO:0000256" key="8">
    <source>
        <dbReference type="SAM" id="Phobius"/>
    </source>
</evidence>
<feature type="transmembrane region" description="Helical" evidence="8">
    <location>
        <begin position="298"/>
        <end position="316"/>
    </location>
</feature>
<feature type="transmembrane region" description="Helical" evidence="8">
    <location>
        <begin position="64"/>
        <end position="84"/>
    </location>
</feature>
<feature type="domain" description="Major facilitator superfamily (MFS) profile" evidence="9">
    <location>
        <begin position="1"/>
        <end position="423"/>
    </location>
</feature>
<protein>
    <recommendedName>
        <fullName evidence="9">Major facilitator superfamily (MFS) profile domain-containing protein</fullName>
    </recommendedName>
</protein>
<feature type="region of interest" description="Disordered" evidence="7">
    <location>
        <begin position="1"/>
        <end position="22"/>
    </location>
</feature>
<dbReference type="GO" id="GO:0022857">
    <property type="term" value="F:transmembrane transporter activity"/>
    <property type="evidence" value="ECO:0007669"/>
    <property type="project" value="InterPro"/>
</dbReference>
<feature type="compositionally biased region" description="Basic and acidic residues" evidence="7">
    <location>
        <begin position="438"/>
        <end position="448"/>
    </location>
</feature>
<keyword evidence="3" id="KW-0813">Transport</keyword>
<feature type="transmembrane region" description="Helical" evidence="8">
    <location>
        <begin position="33"/>
        <end position="52"/>
    </location>
</feature>
<evidence type="ECO:0000313" key="10">
    <source>
        <dbReference type="EMBL" id="KAF7723162.1"/>
    </source>
</evidence>
<evidence type="ECO:0000259" key="9">
    <source>
        <dbReference type="PROSITE" id="PS50850"/>
    </source>
</evidence>
<feature type="transmembrane region" description="Helical" evidence="8">
    <location>
        <begin position="165"/>
        <end position="186"/>
    </location>
</feature>
<evidence type="ECO:0000313" key="11">
    <source>
        <dbReference type="Proteomes" id="UP000605846"/>
    </source>
</evidence>
<reference evidence="10" key="1">
    <citation type="submission" date="2020-01" db="EMBL/GenBank/DDBJ databases">
        <title>Genome Sequencing of Three Apophysomyces-Like Fungal Strains Confirms a Novel Fungal Genus in the Mucoromycota with divergent Burkholderia-like Endosymbiotic Bacteria.</title>
        <authorList>
            <person name="Stajich J.E."/>
            <person name="Macias A.M."/>
            <person name="Carter-House D."/>
            <person name="Lovett B."/>
            <person name="Kasson L.R."/>
            <person name="Berry K."/>
            <person name="Grigoriev I."/>
            <person name="Chang Y."/>
            <person name="Spatafora J."/>
            <person name="Kasson M.T."/>
        </authorList>
    </citation>
    <scope>NUCLEOTIDE SEQUENCE</scope>
    <source>
        <strain evidence="10">NRRL A-21654</strain>
    </source>
</reference>
<feature type="transmembrane region" description="Helical" evidence="8">
    <location>
        <begin position="397"/>
        <end position="419"/>
    </location>
</feature>
<dbReference type="SUPFAM" id="SSF103473">
    <property type="entry name" value="MFS general substrate transporter"/>
    <property type="match status" value="1"/>
</dbReference>
<comment type="caution">
    <text evidence="10">The sequence shown here is derived from an EMBL/GenBank/DDBJ whole genome shotgun (WGS) entry which is preliminary data.</text>
</comment>
<feature type="region of interest" description="Disordered" evidence="7">
    <location>
        <begin position="438"/>
        <end position="467"/>
    </location>
</feature>
<dbReference type="PRINTS" id="PR01035">
    <property type="entry name" value="TCRTETA"/>
</dbReference>
<keyword evidence="4 8" id="KW-0812">Transmembrane</keyword>
<name>A0A8H7BII7_9FUNG</name>
<sequence length="467" mass="50862">MEDIREGKQPNSTIASHQINPHDAGTITKDTGVLLALFAVGLIIGSPVLGYLGDRMKRRQIPMLLGMVGLLGSTLLFLFASQYWELLVARFLQGFSSSCVWTLGMCLIADTFPVQTLGLQMGKTLLAHSIGLVMGAPRKVNDDRRKQCIIPSSNSSVALFQHYGYRAPFILCVALTGLDFLLRLFLVERRNRPKEWFESPPVTASVLSEAIANVPEPTKQQVSSLQLLRSPRLWTCLIIAFSQGTVFNVFEPTLTVRLPLEFGLNSSQVGLVFLAQVLPDFVSAPLAGYLTDRYGPKVVCLVNLIVCAITVALMGIPSSTTPGGIAPLIVIFALQGFSAFAFVAPVLPELTQIVKGYNPDGGDDGQARSYAFFNIAFASGALVGPIIGGYMYASIGFFWMCITMAVFLVLCAPLIYFYMGEPGKFIVRQAENASKKEEMRDQLSRCESDGVSASDTSRANVTVTRKE</sequence>
<evidence type="ECO:0000256" key="4">
    <source>
        <dbReference type="ARBA" id="ARBA00022692"/>
    </source>
</evidence>
<keyword evidence="5 8" id="KW-1133">Transmembrane helix</keyword>
<evidence type="ECO:0000256" key="7">
    <source>
        <dbReference type="SAM" id="MobiDB-lite"/>
    </source>
</evidence>
<evidence type="ECO:0000256" key="1">
    <source>
        <dbReference type="ARBA" id="ARBA00004141"/>
    </source>
</evidence>
<dbReference type="InterPro" id="IPR036259">
    <property type="entry name" value="MFS_trans_sf"/>
</dbReference>
<organism evidence="10 11">
    <name type="scientific">Apophysomyces ossiformis</name>
    <dbReference type="NCBI Taxonomy" id="679940"/>
    <lineage>
        <taxon>Eukaryota</taxon>
        <taxon>Fungi</taxon>
        <taxon>Fungi incertae sedis</taxon>
        <taxon>Mucoromycota</taxon>
        <taxon>Mucoromycotina</taxon>
        <taxon>Mucoromycetes</taxon>
        <taxon>Mucorales</taxon>
        <taxon>Mucorineae</taxon>
        <taxon>Mucoraceae</taxon>
        <taxon>Apophysomyces</taxon>
    </lineage>
</organism>
<dbReference type="Proteomes" id="UP000605846">
    <property type="component" value="Unassembled WGS sequence"/>
</dbReference>
<dbReference type="PANTHER" id="PTHR23506:SF23">
    <property type="entry name" value="GH10249P"/>
    <property type="match status" value="1"/>
</dbReference>
<feature type="compositionally biased region" description="Polar residues" evidence="7">
    <location>
        <begin position="451"/>
        <end position="467"/>
    </location>
</feature>
<dbReference type="PROSITE" id="PS50850">
    <property type="entry name" value="MFS"/>
    <property type="match status" value="1"/>
</dbReference>
<proteinExistence type="inferred from homology"/>
<comment type="subcellular location">
    <subcellularLocation>
        <location evidence="1">Membrane</location>
        <topology evidence="1">Multi-pass membrane protein</topology>
    </subcellularLocation>
</comment>
<dbReference type="InterPro" id="IPR020846">
    <property type="entry name" value="MFS_dom"/>
</dbReference>
<dbReference type="EMBL" id="JABAYA010000161">
    <property type="protein sequence ID" value="KAF7723162.1"/>
    <property type="molecule type" value="Genomic_DNA"/>
</dbReference>
<evidence type="ECO:0000256" key="2">
    <source>
        <dbReference type="ARBA" id="ARBA00006829"/>
    </source>
</evidence>
<dbReference type="Pfam" id="PF07690">
    <property type="entry name" value="MFS_1"/>
    <property type="match status" value="1"/>
</dbReference>
<dbReference type="GO" id="GO:0016020">
    <property type="term" value="C:membrane"/>
    <property type="evidence" value="ECO:0007669"/>
    <property type="project" value="UniProtKB-SubCell"/>
</dbReference>
<dbReference type="OrthoDB" id="5086884at2759"/>
<evidence type="ECO:0000256" key="3">
    <source>
        <dbReference type="ARBA" id="ARBA00022448"/>
    </source>
</evidence>
<dbReference type="Gene3D" id="1.20.1250.20">
    <property type="entry name" value="MFS general substrate transporter like domains"/>
    <property type="match status" value="2"/>
</dbReference>